<dbReference type="SUPFAM" id="SSF46689">
    <property type="entry name" value="Homeodomain-like"/>
    <property type="match status" value="1"/>
</dbReference>
<gene>
    <name evidence="1" type="ORF">SAMN05216190_1571</name>
</gene>
<feature type="non-terminal residue" evidence="1">
    <location>
        <position position="90"/>
    </location>
</feature>
<name>A0A1I5XEG2_9PSED</name>
<dbReference type="Pfam" id="PF13384">
    <property type="entry name" value="HTH_23"/>
    <property type="match status" value="1"/>
</dbReference>
<dbReference type="OrthoDB" id="5568145at2"/>
<sequence>MKHKPLPLTEEEILKLEEIVHKGTDWRSRDRAGTLLRLARGDSPKAVAEAFGVCTQTVYERRQQWLSKGFSGLFDAPRSGAPGKLSAYLS</sequence>
<keyword evidence="2" id="KW-1185">Reference proteome</keyword>
<dbReference type="Proteomes" id="UP000198784">
    <property type="component" value="Unassembled WGS sequence"/>
</dbReference>
<proteinExistence type="predicted"/>
<organism evidence="1 2">
    <name type="scientific">Pseudomonas borbori</name>
    <dbReference type="NCBI Taxonomy" id="289003"/>
    <lineage>
        <taxon>Bacteria</taxon>
        <taxon>Pseudomonadati</taxon>
        <taxon>Pseudomonadota</taxon>
        <taxon>Gammaproteobacteria</taxon>
        <taxon>Pseudomonadales</taxon>
        <taxon>Pseudomonadaceae</taxon>
        <taxon>Pseudomonas</taxon>
    </lineage>
</organism>
<dbReference type="EMBL" id="FOWX01000057">
    <property type="protein sequence ID" value="SFQ30350.1"/>
    <property type="molecule type" value="Genomic_DNA"/>
</dbReference>
<protein>
    <submittedName>
        <fullName evidence="1">Helix-turn-helix domain-containing protein</fullName>
    </submittedName>
</protein>
<evidence type="ECO:0000313" key="1">
    <source>
        <dbReference type="EMBL" id="SFQ30350.1"/>
    </source>
</evidence>
<dbReference type="AlphaFoldDB" id="A0A1I5XEG2"/>
<evidence type="ECO:0000313" key="2">
    <source>
        <dbReference type="Proteomes" id="UP000198784"/>
    </source>
</evidence>
<reference evidence="2" key="1">
    <citation type="submission" date="2016-10" db="EMBL/GenBank/DDBJ databases">
        <authorList>
            <person name="Varghese N."/>
            <person name="Submissions S."/>
        </authorList>
    </citation>
    <scope>NUCLEOTIDE SEQUENCE [LARGE SCALE GENOMIC DNA]</scope>
    <source>
        <strain evidence="2">DSM 17834</strain>
    </source>
</reference>
<dbReference type="InterPro" id="IPR009057">
    <property type="entry name" value="Homeodomain-like_sf"/>
</dbReference>
<accession>A0A1I5XEG2</accession>